<evidence type="ECO:0000259" key="6">
    <source>
        <dbReference type="Pfam" id="PF00724"/>
    </source>
</evidence>
<dbReference type="EC" id="1.3.1.42" evidence="7"/>
<dbReference type="CDD" id="cd02932">
    <property type="entry name" value="OYE_YqiM_FMN"/>
    <property type="match status" value="1"/>
</dbReference>
<feature type="domain" description="NADH:flavin oxidoreductase/NADH oxidase N-terminal" evidence="6">
    <location>
        <begin position="103"/>
        <end position="405"/>
    </location>
</feature>
<comment type="cofactor">
    <cofactor evidence="1">
        <name>FMN</name>
        <dbReference type="ChEBI" id="CHEBI:58210"/>
    </cofactor>
</comment>
<dbReference type="AlphaFoldDB" id="A0AAW0B7K2"/>
<dbReference type="GO" id="GO:0010181">
    <property type="term" value="F:FMN binding"/>
    <property type="evidence" value="ECO:0007669"/>
    <property type="project" value="InterPro"/>
</dbReference>
<evidence type="ECO:0000256" key="5">
    <source>
        <dbReference type="ARBA" id="ARBA00023002"/>
    </source>
</evidence>
<gene>
    <name evidence="7" type="primary">OYE32</name>
    <name evidence="7" type="ORF">VNI00_017248</name>
</gene>
<reference evidence="7 8" key="1">
    <citation type="submission" date="2024-01" db="EMBL/GenBank/DDBJ databases">
        <title>A draft genome for a cacao thread blight-causing isolate of Paramarasmius palmivorus.</title>
        <authorList>
            <person name="Baruah I.K."/>
            <person name="Bukari Y."/>
            <person name="Amoako-Attah I."/>
            <person name="Meinhardt L.W."/>
            <person name="Bailey B.A."/>
            <person name="Cohen S.P."/>
        </authorList>
    </citation>
    <scope>NUCLEOTIDE SEQUENCE [LARGE SCALE GENOMIC DNA]</scope>
    <source>
        <strain evidence="7 8">GH-12</strain>
    </source>
</reference>
<keyword evidence="2" id="KW-0285">Flavoprotein</keyword>
<comment type="caution">
    <text evidence="7">The sequence shown here is derived from an EMBL/GenBank/DDBJ whole genome shotgun (WGS) entry which is preliminary data.</text>
</comment>
<dbReference type="PANTHER" id="PTHR43303">
    <property type="entry name" value="NADPH DEHYDROGENASE C23G7.10C-RELATED"/>
    <property type="match status" value="1"/>
</dbReference>
<evidence type="ECO:0000313" key="8">
    <source>
        <dbReference type="Proteomes" id="UP001383192"/>
    </source>
</evidence>
<dbReference type="Pfam" id="PF00724">
    <property type="entry name" value="Oxidored_FMN"/>
    <property type="match status" value="1"/>
</dbReference>
<keyword evidence="4" id="KW-0521">NADP</keyword>
<protein>
    <submittedName>
        <fullName evidence="7">NADH-dependent flavin oxidoreductase</fullName>
        <ecNumber evidence="7">1.3.1.42</ecNumber>
    </submittedName>
</protein>
<dbReference type="PANTHER" id="PTHR43303:SF4">
    <property type="entry name" value="NADPH DEHYDROGENASE C23G7.10C-RELATED"/>
    <property type="match status" value="1"/>
</dbReference>
<dbReference type="SUPFAM" id="SSF51395">
    <property type="entry name" value="FMN-linked oxidoreductases"/>
    <property type="match status" value="1"/>
</dbReference>
<dbReference type="InterPro" id="IPR044152">
    <property type="entry name" value="YqjM-like"/>
</dbReference>
<evidence type="ECO:0000256" key="4">
    <source>
        <dbReference type="ARBA" id="ARBA00022857"/>
    </source>
</evidence>
<dbReference type="InterPro" id="IPR013785">
    <property type="entry name" value="Aldolase_TIM"/>
</dbReference>
<dbReference type="Proteomes" id="UP001383192">
    <property type="component" value="Unassembled WGS sequence"/>
</dbReference>
<dbReference type="GO" id="GO:0003959">
    <property type="term" value="F:NADPH dehydrogenase activity"/>
    <property type="evidence" value="ECO:0007669"/>
    <property type="project" value="InterPro"/>
</dbReference>
<dbReference type="InterPro" id="IPR001155">
    <property type="entry name" value="OxRdtase_FMN_N"/>
</dbReference>
<evidence type="ECO:0000313" key="7">
    <source>
        <dbReference type="EMBL" id="KAK7021804.1"/>
    </source>
</evidence>
<proteinExistence type="predicted"/>
<keyword evidence="3" id="KW-0288">FMN</keyword>
<dbReference type="GO" id="GO:0016629">
    <property type="term" value="F:12-oxophytodienoate reductase activity"/>
    <property type="evidence" value="ECO:0007669"/>
    <property type="project" value="UniProtKB-EC"/>
</dbReference>
<dbReference type="Gene3D" id="3.20.20.70">
    <property type="entry name" value="Aldolase class I"/>
    <property type="match status" value="1"/>
</dbReference>
<evidence type="ECO:0000256" key="3">
    <source>
        <dbReference type="ARBA" id="ARBA00022643"/>
    </source>
</evidence>
<name>A0AAW0B7K2_9AGAR</name>
<keyword evidence="8" id="KW-1185">Reference proteome</keyword>
<accession>A0AAW0B7K2</accession>
<dbReference type="GO" id="GO:0050661">
    <property type="term" value="F:NADP binding"/>
    <property type="evidence" value="ECO:0007669"/>
    <property type="project" value="InterPro"/>
</dbReference>
<organism evidence="7 8">
    <name type="scientific">Paramarasmius palmivorus</name>
    <dbReference type="NCBI Taxonomy" id="297713"/>
    <lineage>
        <taxon>Eukaryota</taxon>
        <taxon>Fungi</taxon>
        <taxon>Dikarya</taxon>
        <taxon>Basidiomycota</taxon>
        <taxon>Agaricomycotina</taxon>
        <taxon>Agaricomycetes</taxon>
        <taxon>Agaricomycetidae</taxon>
        <taxon>Agaricales</taxon>
        <taxon>Marasmiineae</taxon>
        <taxon>Marasmiaceae</taxon>
        <taxon>Paramarasmius</taxon>
    </lineage>
</organism>
<keyword evidence="5 7" id="KW-0560">Oxidoreductase</keyword>
<evidence type="ECO:0000256" key="2">
    <source>
        <dbReference type="ARBA" id="ARBA00022630"/>
    </source>
</evidence>
<evidence type="ECO:0000256" key="1">
    <source>
        <dbReference type="ARBA" id="ARBA00001917"/>
    </source>
</evidence>
<sequence>MSSSKIVDLPNTPAPGIPYFSPYQDPPSGTAIQEEGKELPLTFRPFKVAPLCQYSAQDGHPTPWHMAHIGGIVQRGPGLTFVEAVRTITQLVSKHVLMSYPHQTAVEARGRITPEDAGIWSDDHIKSWKEVTTYAHSQNQKIGIQLAHAGRKASCVAPFIHFGMQATAAVGGWPDNVVGPGDEPWADTYPTPRALTTEEVKGIVQAFKDAAIRAVKAGFDVIQIHNAHGYLLHSFVSPYTNKRTDQYGGSFENRTRLTVEIIDAVREVIPADMPLFLRISATDFLEETLPDTPSWRIEDTIQFAHLVASHGVDAIDISSGGNSQYQKIGTFGSNVQHLFAEQVRASFTAKNQLVKGTGERALVSAVGSINTGTIAEDVLKSGKADFVSVGRHFQKNPGAVWQFAEDLDVEIYLG</sequence>
<dbReference type="EMBL" id="JAYKXP010000162">
    <property type="protein sequence ID" value="KAK7021804.1"/>
    <property type="molecule type" value="Genomic_DNA"/>
</dbReference>